<dbReference type="EMBL" id="MHMA01000002">
    <property type="protein sequence ID" value="OGZ20760.1"/>
    <property type="molecule type" value="Genomic_DNA"/>
</dbReference>
<dbReference type="InterPro" id="IPR029063">
    <property type="entry name" value="SAM-dependent_MTases_sf"/>
</dbReference>
<evidence type="ECO:0000313" key="4">
    <source>
        <dbReference type="Proteomes" id="UP000178721"/>
    </source>
</evidence>
<dbReference type="InterPro" id="IPR013216">
    <property type="entry name" value="Methyltransf_11"/>
</dbReference>
<dbReference type="InterPro" id="IPR050447">
    <property type="entry name" value="Erg6_SMT_methyltransf"/>
</dbReference>
<evidence type="ECO:0000256" key="1">
    <source>
        <dbReference type="ARBA" id="ARBA00022679"/>
    </source>
</evidence>
<dbReference type="PANTHER" id="PTHR44068">
    <property type="entry name" value="ZGC:194242"/>
    <property type="match status" value="1"/>
</dbReference>
<dbReference type="SUPFAM" id="SSF53335">
    <property type="entry name" value="S-adenosyl-L-methionine-dependent methyltransferases"/>
    <property type="match status" value="1"/>
</dbReference>
<proteinExistence type="predicted"/>
<dbReference type="GO" id="GO:0008757">
    <property type="term" value="F:S-adenosylmethionine-dependent methyltransferase activity"/>
    <property type="evidence" value="ECO:0007669"/>
    <property type="project" value="InterPro"/>
</dbReference>
<organism evidence="3 4">
    <name type="scientific">Candidatus Nealsonbacteria bacterium RIFCSPHIGHO2_01_FULL_43_31</name>
    <dbReference type="NCBI Taxonomy" id="1801665"/>
    <lineage>
        <taxon>Bacteria</taxon>
        <taxon>Candidatus Nealsoniibacteriota</taxon>
    </lineage>
</organism>
<dbReference type="Proteomes" id="UP000178721">
    <property type="component" value="Unassembled WGS sequence"/>
</dbReference>
<reference evidence="3 4" key="1">
    <citation type="journal article" date="2016" name="Nat. Commun.">
        <title>Thousands of microbial genomes shed light on interconnected biogeochemical processes in an aquifer system.</title>
        <authorList>
            <person name="Anantharaman K."/>
            <person name="Brown C.T."/>
            <person name="Hug L.A."/>
            <person name="Sharon I."/>
            <person name="Castelle C.J."/>
            <person name="Probst A.J."/>
            <person name="Thomas B.C."/>
            <person name="Singh A."/>
            <person name="Wilkins M.J."/>
            <person name="Karaoz U."/>
            <person name="Brodie E.L."/>
            <person name="Williams K.H."/>
            <person name="Hubbard S.S."/>
            <person name="Banfield J.F."/>
        </authorList>
    </citation>
    <scope>NUCLEOTIDE SEQUENCE [LARGE SCALE GENOMIC DNA]</scope>
</reference>
<dbReference type="AlphaFoldDB" id="A0A1G2E5Y3"/>
<gene>
    <name evidence="3" type="ORF">A2654_02590</name>
</gene>
<evidence type="ECO:0000259" key="2">
    <source>
        <dbReference type="Pfam" id="PF08241"/>
    </source>
</evidence>
<protein>
    <recommendedName>
        <fullName evidence="2">Methyltransferase type 11 domain-containing protein</fullName>
    </recommendedName>
</protein>
<dbReference type="Gene3D" id="3.40.50.150">
    <property type="entry name" value="Vaccinia Virus protein VP39"/>
    <property type="match status" value="1"/>
</dbReference>
<dbReference type="Pfam" id="PF08241">
    <property type="entry name" value="Methyltransf_11"/>
    <property type="match status" value="1"/>
</dbReference>
<name>A0A1G2E5Y3_9BACT</name>
<accession>A0A1G2E5Y3</accession>
<evidence type="ECO:0000313" key="3">
    <source>
        <dbReference type="EMBL" id="OGZ20760.1"/>
    </source>
</evidence>
<keyword evidence="1" id="KW-0808">Transferase</keyword>
<comment type="caution">
    <text evidence="3">The sequence shown here is derived from an EMBL/GenBank/DDBJ whole genome shotgun (WGS) entry which is preliminary data.</text>
</comment>
<dbReference type="PANTHER" id="PTHR44068:SF11">
    <property type="entry name" value="GERANYL DIPHOSPHATE 2-C-METHYLTRANSFERASE"/>
    <property type="match status" value="1"/>
</dbReference>
<feature type="domain" description="Methyltransferase type 11" evidence="2">
    <location>
        <begin position="60"/>
        <end position="125"/>
    </location>
</feature>
<sequence length="253" mass="29213">MAEKYNNPKIYDRLWKYGSVQKPTIWSLWKILKDFEGKRNLELGAGDCPRIPVKGGYFLDSSREAIKKLEAIGGIATVGDIINLPFADNFFDLVAGFEVLEHIENDEKAFSEIARVLKPSGFFIFAVPLGQKFFSEFDSAAGHKRRYEVAGLKELLSKNGFQILKYRAPSFYIKIFNKLYSPLIVWFLRNREVKNSLEGFTVPKIFFNLFYQILSFFERTGAPKWKIGTKGLLEYKEKWVVMFCQKEDIIASP</sequence>